<comment type="similarity">
    <text evidence="1">Belongs to the ABC transporter superfamily.</text>
</comment>
<dbReference type="InterPro" id="IPR003593">
    <property type="entry name" value="AAA+_ATPase"/>
</dbReference>
<dbReference type="EMBL" id="JTJC03000001">
    <property type="protein sequence ID" value="NHC33704.1"/>
    <property type="molecule type" value="Genomic_DNA"/>
</dbReference>
<reference evidence="6 7" key="1">
    <citation type="journal article" date="2015" name="Genome Announc.">
        <title>Draft Genome Sequence of the Terrestrial Cyanobacterium Scytonema millei VB511283, Isolated from Eastern India.</title>
        <authorList>
            <person name="Sen D."/>
            <person name="Chandrababunaidu M.M."/>
            <person name="Singh D."/>
            <person name="Sanghi N."/>
            <person name="Ghorai A."/>
            <person name="Mishra G.P."/>
            <person name="Madduluri M."/>
            <person name="Adhikary S.P."/>
            <person name="Tripathy S."/>
        </authorList>
    </citation>
    <scope>NUCLEOTIDE SEQUENCE [LARGE SCALE GENOMIC DNA]</scope>
    <source>
        <strain evidence="6 7">VB511283</strain>
    </source>
</reference>
<organism evidence="6 7">
    <name type="scientific">Scytonema millei VB511283</name>
    <dbReference type="NCBI Taxonomy" id="1245923"/>
    <lineage>
        <taxon>Bacteria</taxon>
        <taxon>Bacillati</taxon>
        <taxon>Cyanobacteriota</taxon>
        <taxon>Cyanophyceae</taxon>
        <taxon>Nostocales</taxon>
        <taxon>Scytonemataceae</taxon>
        <taxon>Scytonema</taxon>
    </lineage>
</organism>
<dbReference type="SMART" id="SM00382">
    <property type="entry name" value="AAA"/>
    <property type="match status" value="1"/>
</dbReference>
<dbReference type="PROSITE" id="PS50893">
    <property type="entry name" value="ABC_TRANSPORTER_2"/>
    <property type="match status" value="1"/>
</dbReference>
<dbReference type="InterPro" id="IPR015860">
    <property type="entry name" value="ABC_transpr_TagH-like"/>
</dbReference>
<dbReference type="InterPro" id="IPR003439">
    <property type="entry name" value="ABC_transporter-like_ATP-bd"/>
</dbReference>
<evidence type="ECO:0000256" key="2">
    <source>
        <dbReference type="ARBA" id="ARBA00022448"/>
    </source>
</evidence>
<dbReference type="AlphaFoldDB" id="A0A9X5I3M0"/>
<evidence type="ECO:0000256" key="1">
    <source>
        <dbReference type="ARBA" id="ARBA00005417"/>
    </source>
</evidence>
<dbReference type="InterPro" id="IPR029439">
    <property type="entry name" value="Wzt_C"/>
</dbReference>
<evidence type="ECO:0000259" key="5">
    <source>
        <dbReference type="PROSITE" id="PS50893"/>
    </source>
</evidence>
<proteinExistence type="inferred from homology"/>
<dbReference type="GO" id="GO:0016020">
    <property type="term" value="C:membrane"/>
    <property type="evidence" value="ECO:0007669"/>
    <property type="project" value="InterPro"/>
</dbReference>
<gene>
    <name evidence="6" type="ORF">QH73_0003335</name>
</gene>
<dbReference type="Gene3D" id="2.70.50.60">
    <property type="entry name" value="abc- transporter (atp binding component) like domain"/>
    <property type="match status" value="1"/>
</dbReference>
<dbReference type="RefSeq" id="WP_039715224.1">
    <property type="nucleotide sequence ID" value="NZ_JTJC03000001.1"/>
</dbReference>
<dbReference type="InterPro" id="IPR050683">
    <property type="entry name" value="Bact_Polysacc_Export_ATP-bd"/>
</dbReference>
<dbReference type="PANTHER" id="PTHR46743">
    <property type="entry name" value="TEICHOIC ACIDS EXPORT ATP-BINDING PROTEIN TAGH"/>
    <property type="match status" value="1"/>
</dbReference>
<accession>A0A9X5I3M0</accession>
<dbReference type="CDD" id="cd03220">
    <property type="entry name" value="ABC_KpsT_Wzt"/>
    <property type="match status" value="1"/>
</dbReference>
<evidence type="ECO:0000313" key="6">
    <source>
        <dbReference type="EMBL" id="NHC33704.1"/>
    </source>
</evidence>
<dbReference type="Pfam" id="PF14524">
    <property type="entry name" value="Wzt_C"/>
    <property type="match status" value="1"/>
</dbReference>
<sequence length="459" mass="51232">MSEIAISLKQISKCYRCYNRPIDRLKEILLPGKSRAQEFWALKDISLEVTKGETVGIIGQNGSGKSTLLQVIAGTLTPTTGEVYVSGRVSALLELGSGFNPEFTGRQNVFFNGQILGLNRAEIETKFEEIASFAEIGEFMEQPVKTYSSGMFVRLAFAVAINVNPEILIVDEALAVGDGVFVHRCMAKIREFQDSGGTILYVSHDVGAVSRLCTKALWMNQGIVVDRGKPAEVCKHYQAWVHEEVNKRTASHLHDRPDVPHSIAINNQNDENIDIQKITIKEINPFTNKPFLSFANYERFGTGRAEIEDICLLGANDRPIQLVYPGDIVKVRITTFRHDRVRKPNVGIALLDRLRTVLSGWSTELLDKEFADYWLSKSEIGRATVEFEFIWPHLAGGSYAFDIAFGDGPHENLEMLDWIQNAITIQAAVNDFVDGVFQVAGRQIRLCEELACTGQSINF</sequence>
<dbReference type="InterPro" id="IPR017871">
    <property type="entry name" value="ABC_transporter-like_CS"/>
</dbReference>
<dbReference type="Proteomes" id="UP000031532">
    <property type="component" value="Unassembled WGS sequence"/>
</dbReference>
<name>A0A9X5I3M0_9CYAN</name>
<evidence type="ECO:0000256" key="4">
    <source>
        <dbReference type="ARBA" id="ARBA00022840"/>
    </source>
</evidence>
<keyword evidence="4 6" id="KW-0067">ATP-binding</keyword>
<feature type="domain" description="ABC transporter" evidence="5">
    <location>
        <begin position="23"/>
        <end position="246"/>
    </location>
</feature>
<dbReference type="GO" id="GO:0005524">
    <property type="term" value="F:ATP binding"/>
    <property type="evidence" value="ECO:0007669"/>
    <property type="project" value="UniProtKB-KW"/>
</dbReference>
<dbReference type="Gene3D" id="3.40.50.300">
    <property type="entry name" value="P-loop containing nucleotide triphosphate hydrolases"/>
    <property type="match status" value="1"/>
</dbReference>
<dbReference type="Pfam" id="PF00005">
    <property type="entry name" value="ABC_tran"/>
    <property type="match status" value="1"/>
</dbReference>
<dbReference type="InterPro" id="IPR027417">
    <property type="entry name" value="P-loop_NTPase"/>
</dbReference>
<dbReference type="PROSITE" id="PS00211">
    <property type="entry name" value="ABC_TRANSPORTER_1"/>
    <property type="match status" value="1"/>
</dbReference>
<evidence type="ECO:0000256" key="3">
    <source>
        <dbReference type="ARBA" id="ARBA00022741"/>
    </source>
</evidence>
<keyword evidence="3" id="KW-0547">Nucleotide-binding</keyword>
<keyword evidence="7" id="KW-1185">Reference proteome</keyword>
<evidence type="ECO:0000313" key="7">
    <source>
        <dbReference type="Proteomes" id="UP000031532"/>
    </source>
</evidence>
<dbReference type="CDD" id="cd10147">
    <property type="entry name" value="Wzt_C-like"/>
    <property type="match status" value="1"/>
</dbReference>
<dbReference type="SUPFAM" id="SSF52540">
    <property type="entry name" value="P-loop containing nucleoside triphosphate hydrolases"/>
    <property type="match status" value="1"/>
</dbReference>
<dbReference type="PANTHER" id="PTHR46743:SF2">
    <property type="entry name" value="TEICHOIC ACIDS EXPORT ATP-BINDING PROTEIN TAGH"/>
    <property type="match status" value="1"/>
</dbReference>
<comment type="caution">
    <text evidence="6">The sequence shown here is derived from an EMBL/GenBank/DDBJ whole genome shotgun (WGS) entry which is preliminary data.</text>
</comment>
<dbReference type="GO" id="GO:0140359">
    <property type="term" value="F:ABC-type transporter activity"/>
    <property type="evidence" value="ECO:0007669"/>
    <property type="project" value="InterPro"/>
</dbReference>
<protein>
    <submittedName>
        <fullName evidence="6">ABC transporter ATP-binding protein</fullName>
    </submittedName>
</protein>
<keyword evidence="2" id="KW-0813">Transport</keyword>
<dbReference type="OrthoDB" id="9778870at2"/>
<dbReference type="GO" id="GO:0016887">
    <property type="term" value="F:ATP hydrolysis activity"/>
    <property type="evidence" value="ECO:0007669"/>
    <property type="project" value="InterPro"/>
</dbReference>